<dbReference type="AlphaFoldDB" id="A0AA46TGX6"/>
<dbReference type="GO" id="GO:0003677">
    <property type="term" value="F:DNA binding"/>
    <property type="evidence" value="ECO:0007669"/>
    <property type="project" value="UniProtKB-KW"/>
</dbReference>
<dbReference type="PANTHER" id="PTHR30363:SF44">
    <property type="entry name" value="AGA OPERON TRANSCRIPTIONAL REPRESSOR-RELATED"/>
    <property type="match status" value="1"/>
</dbReference>
<evidence type="ECO:0000256" key="1">
    <source>
        <dbReference type="ARBA" id="ARBA00023015"/>
    </source>
</evidence>
<dbReference type="PROSITE" id="PS00894">
    <property type="entry name" value="HTH_DEOR_1"/>
    <property type="match status" value="1"/>
</dbReference>
<feature type="region of interest" description="Disordered" evidence="4">
    <location>
        <begin position="47"/>
        <end position="76"/>
    </location>
</feature>
<evidence type="ECO:0000313" key="7">
    <source>
        <dbReference type="Proteomes" id="UP001164390"/>
    </source>
</evidence>
<dbReference type="Pfam" id="PF08220">
    <property type="entry name" value="HTH_DeoR"/>
    <property type="match status" value="1"/>
</dbReference>
<proteinExistence type="predicted"/>
<evidence type="ECO:0000256" key="3">
    <source>
        <dbReference type="ARBA" id="ARBA00023163"/>
    </source>
</evidence>
<dbReference type="Gene3D" id="3.30.750.70">
    <property type="entry name" value="4-hydroxybutyrate coenzyme like domains"/>
    <property type="match status" value="1"/>
</dbReference>
<dbReference type="InterPro" id="IPR050313">
    <property type="entry name" value="Carb_Metab_HTH_regulators"/>
</dbReference>
<gene>
    <name evidence="6" type="ORF">L0C25_21950</name>
</gene>
<dbReference type="InterPro" id="IPR036388">
    <property type="entry name" value="WH-like_DNA-bd_sf"/>
</dbReference>
<dbReference type="PROSITE" id="PS51000">
    <property type="entry name" value="HTH_DEOR_2"/>
    <property type="match status" value="1"/>
</dbReference>
<dbReference type="InterPro" id="IPR014036">
    <property type="entry name" value="DeoR-like_C"/>
</dbReference>
<dbReference type="InterPro" id="IPR037171">
    <property type="entry name" value="NagB/RpiA_transferase-like"/>
</dbReference>
<dbReference type="Gene3D" id="1.10.10.10">
    <property type="entry name" value="Winged helix-like DNA-binding domain superfamily/Winged helix DNA-binding domain"/>
    <property type="match status" value="1"/>
</dbReference>
<dbReference type="Proteomes" id="UP001164390">
    <property type="component" value="Chromosome"/>
</dbReference>
<dbReference type="InterPro" id="IPR001034">
    <property type="entry name" value="DeoR_HTH"/>
</dbReference>
<name>A0AA46TGX6_9ACTN</name>
<dbReference type="SMART" id="SM01134">
    <property type="entry name" value="DeoRC"/>
    <property type="match status" value="1"/>
</dbReference>
<dbReference type="SUPFAM" id="SSF100950">
    <property type="entry name" value="NagB/RpiA/CoA transferase-like"/>
    <property type="match status" value="1"/>
</dbReference>
<protein>
    <submittedName>
        <fullName evidence="6">DeoR/GlpR family DNA-binding transcription regulator</fullName>
    </submittedName>
</protein>
<reference evidence="6" key="1">
    <citation type="submission" date="2022-01" db="EMBL/GenBank/DDBJ databases">
        <title>Nocardioidaceae gen. sp. A5X3R13.</title>
        <authorList>
            <person name="Lopez Marin M.A."/>
            <person name="Uhlik O."/>
        </authorList>
    </citation>
    <scope>NUCLEOTIDE SEQUENCE</scope>
    <source>
        <strain evidence="6">A5X3R13</strain>
    </source>
</reference>
<dbReference type="EMBL" id="CP094970">
    <property type="protein sequence ID" value="UYM05152.1"/>
    <property type="molecule type" value="Genomic_DNA"/>
</dbReference>
<feature type="domain" description="HTH deoR-type" evidence="5">
    <location>
        <begin position="3"/>
        <end position="58"/>
    </location>
</feature>
<keyword evidence="2 6" id="KW-0238">DNA-binding</keyword>
<dbReference type="SUPFAM" id="SSF46785">
    <property type="entry name" value="Winged helix' DNA-binding domain"/>
    <property type="match status" value="1"/>
</dbReference>
<dbReference type="InterPro" id="IPR018356">
    <property type="entry name" value="Tscrpt_reg_HTH_DeoR_CS"/>
</dbReference>
<organism evidence="6 7">
    <name type="scientific">Solicola gregarius</name>
    <dbReference type="NCBI Taxonomy" id="2908642"/>
    <lineage>
        <taxon>Bacteria</taxon>
        <taxon>Bacillati</taxon>
        <taxon>Actinomycetota</taxon>
        <taxon>Actinomycetes</taxon>
        <taxon>Propionibacteriales</taxon>
        <taxon>Nocardioidaceae</taxon>
        <taxon>Solicola</taxon>
    </lineage>
</organism>
<sequence length="255" mass="26858">MFAAERQRVILDHVRERGAVSIKDLAALVGSSEVTVRRDLKQLEAAGELRREHGGAVPAAEQPPREPTYAEKSRTASRQKSAIARLAAGFVQDGDAIVIGAGTTTMALAEQLRTRNELTVMTNSLLVAQAFADSPRIEVVLTGGMLRGSIFAVVGSAAERALSGLHADRTFLSGNGLTARNGLSTPNQMVAGVDRALAEAGNEVCVLADHTKIGRNSVIQTVPTEQIDALVTDALASGDELDLFRTAGARVHVAT</sequence>
<keyword evidence="1" id="KW-0805">Transcription regulation</keyword>
<evidence type="ECO:0000256" key="4">
    <source>
        <dbReference type="SAM" id="MobiDB-lite"/>
    </source>
</evidence>
<accession>A0AA46TGX6</accession>
<keyword evidence="3" id="KW-0804">Transcription</keyword>
<keyword evidence="7" id="KW-1185">Reference proteome</keyword>
<dbReference type="RefSeq" id="WP_271633930.1">
    <property type="nucleotide sequence ID" value="NZ_CP094970.1"/>
</dbReference>
<dbReference type="Pfam" id="PF00455">
    <property type="entry name" value="DeoRC"/>
    <property type="match status" value="1"/>
</dbReference>
<dbReference type="SMART" id="SM00420">
    <property type="entry name" value="HTH_DEOR"/>
    <property type="match status" value="1"/>
</dbReference>
<dbReference type="KEGG" id="sgrg:L0C25_21950"/>
<dbReference type="PANTHER" id="PTHR30363">
    <property type="entry name" value="HTH-TYPE TRANSCRIPTIONAL REGULATOR SRLR-RELATED"/>
    <property type="match status" value="1"/>
</dbReference>
<evidence type="ECO:0000313" key="6">
    <source>
        <dbReference type="EMBL" id="UYM05152.1"/>
    </source>
</evidence>
<dbReference type="InterPro" id="IPR036390">
    <property type="entry name" value="WH_DNA-bd_sf"/>
</dbReference>
<evidence type="ECO:0000259" key="5">
    <source>
        <dbReference type="PROSITE" id="PS51000"/>
    </source>
</evidence>
<dbReference type="GO" id="GO:0003700">
    <property type="term" value="F:DNA-binding transcription factor activity"/>
    <property type="evidence" value="ECO:0007669"/>
    <property type="project" value="InterPro"/>
</dbReference>
<dbReference type="PRINTS" id="PR00037">
    <property type="entry name" value="HTHLACR"/>
</dbReference>
<evidence type="ECO:0000256" key="2">
    <source>
        <dbReference type="ARBA" id="ARBA00023125"/>
    </source>
</evidence>